<dbReference type="AlphaFoldDB" id="A0A931BV88"/>
<dbReference type="GO" id="GO:0015833">
    <property type="term" value="P:peptide transport"/>
    <property type="evidence" value="ECO:0007669"/>
    <property type="project" value="InterPro"/>
</dbReference>
<dbReference type="GO" id="GO:0005886">
    <property type="term" value="C:plasma membrane"/>
    <property type="evidence" value="ECO:0007669"/>
    <property type="project" value="UniProtKB-SubCell"/>
</dbReference>
<protein>
    <submittedName>
        <fullName evidence="9">ABC transporter ATP-binding protein</fullName>
    </submittedName>
</protein>
<proteinExistence type="inferred from homology"/>
<evidence type="ECO:0000313" key="10">
    <source>
        <dbReference type="Proteomes" id="UP000599312"/>
    </source>
</evidence>
<keyword evidence="4" id="KW-1003">Cell membrane</keyword>
<keyword evidence="5" id="KW-0547">Nucleotide-binding</keyword>
<dbReference type="PROSITE" id="PS50893">
    <property type="entry name" value="ABC_TRANSPORTER_2"/>
    <property type="match status" value="1"/>
</dbReference>
<dbReference type="InterPro" id="IPR027417">
    <property type="entry name" value="P-loop_NTPase"/>
</dbReference>
<organism evidence="9 10">
    <name type="scientific">Microvirga alba</name>
    <dbReference type="NCBI Taxonomy" id="2791025"/>
    <lineage>
        <taxon>Bacteria</taxon>
        <taxon>Pseudomonadati</taxon>
        <taxon>Pseudomonadota</taxon>
        <taxon>Alphaproteobacteria</taxon>
        <taxon>Hyphomicrobiales</taxon>
        <taxon>Methylobacteriaceae</taxon>
        <taxon>Microvirga</taxon>
    </lineage>
</organism>
<evidence type="ECO:0000256" key="1">
    <source>
        <dbReference type="ARBA" id="ARBA00004417"/>
    </source>
</evidence>
<dbReference type="NCBIfam" id="TIGR01727">
    <property type="entry name" value="oligo_HPY"/>
    <property type="match status" value="1"/>
</dbReference>
<keyword evidence="3" id="KW-0813">Transport</keyword>
<dbReference type="GO" id="GO:0005524">
    <property type="term" value="F:ATP binding"/>
    <property type="evidence" value="ECO:0007669"/>
    <property type="project" value="UniProtKB-KW"/>
</dbReference>
<dbReference type="Pfam" id="PF00005">
    <property type="entry name" value="ABC_tran"/>
    <property type="match status" value="1"/>
</dbReference>
<accession>A0A931BV88</accession>
<dbReference type="PANTHER" id="PTHR43297:SF2">
    <property type="entry name" value="DIPEPTIDE TRANSPORT ATP-BINDING PROTEIN DPPD"/>
    <property type="match status" value="1"/>
</dbReference>
<dbReference type="Proteomes" id="UP000599312">
    <property type="component" value="Unassembled WGS sequence"/>
</dbReference>
<evidence type="ECO:0000256" key="6">
    <source>
        <dbReference type="ARBA" id="ARBA00022840"/>
    </source>
</evidence>
<dbReference type="GO" id="GO:0055085">
    <property type="term" value="P:transmembrane transport"/>
    <property type="evidence" value="ECO:0007669"/>
    <property type="project" value="UniProtKB-ARBA"/>
</dbReference>
<dbReference type="FunFam" id="3.40.50.300:FF:000016">
    <property type="entry name" value="Oligopeptide ABC transporter ATP-binding component"/>
    <property type="match status" value="1"/>
</dbReference>
<comment type="caution">
    <text evidence="9">The sequence shown here is derived from an EMBL/GenBank/DDBJ whole genome shotgun (WGS) entry which is preliminary data.</text>
</comment>
<dbReference type="InterPro" id="IPR013563">
    <property type="entry name" value="Oligopep_ABC_C"/>
</dbReference>
<comment type="subcellular location">
    <subcellularLocation>
        <location evidence="1">Cell inner membrane</location>
        <topology evidence="1">Peripheral membrane protein</topology>
    </subcellularLocation>
</comment>
<dbReference type="InterPro" id="IPR050388">
    <property type="entry name" value="ABC_Ni/Peptide_Import"/>
</dbReference>
<dbReference type="RefSeq" id="WP_196273327.1">
    <property type="nucleotide sequence ID" value="NZ_JADQDO010000012.1"/>
</dbReference>
<sequence length="349" mass="37413">MTSIVLNAKKEVGAVQLAEPILDIRNLNVGFARNRLIAIDALDLTVRRGEIVALVGESGSGKSMTALTAMRLLPVGAGIISGEVRVHGRDLLALPPSAMNAVRGREIAMLYQQPKIMLDPTATIGRQIAEPLQIHRGLSLKDAWPHVIEALRDVGIPEPERRAMSYAHQLSGGMAQRVMIAAALSASPDILIADEPTTALDVTVQAQILKLLVRKRDEASLAVLLITHDLMVVSAIADRVAVMYAGRIVEEGETRAVLRSPRHPYTQALLRSSLLAAEEDGRLYAIPGSASAARGLSCGCRYHPRCQAARSLGIEERCRSQEPSLSTASASPGHQSRCWGVQVTAGGMQ</sequence>
<dbReference type="Pfam" id="PF08352">
    <property type="entry name" value="oligo_HPY"/>
    <property type="match status" value="1"/>
</dbReference>
<reference evidence="9" key="1">
    <citation type="submission" date="2020-11" db="EMBL/GenBank/DDBJ databases">
        <authorList>
            <person name="Kim M.K."/>
        </authorList>
    </citation>
    <scope>NUCLEOTIDE SEQUENCE</scope>
    <source>
        <strain evidence="9">BT350</strain>
    </source>
</reference>
<comment type="similarity">
    <text evidence="2">Belongs to the ABC transporter superfamily.</text>
</comment>
<evidence type="ECO:0000256" key="3">
    <source>
        <dbReference type="ARBA" id="ARBA00022448"/>
    </source>
</evidence>
<dbReference type="InterPro" id="IPR003593">
    <property type="entry name" value="AAA+_ATPase"/>
</dbReference>
<gene>
    <name evidence="9" type="ORF">I2H38_18340</name>
</gene>
<dbReference type="PROSITE" id="PS00211">
    <property type="entry name" value="ABC_TRANSPORTER_1"/>
    <property type="match status" value="1"/>
</dbReference>
<dbReference type="CDD" id="cd03257">
    <property type="entry name" value="ABC_NikE_OppD_transporters"/>
    <property type="match status" value="1"/>
</dbReference>
<dbReference type="PANTHER" id="PTHR43297">
    <property type="entry name" value="OLIGOPEPTIDE TRANSPORT ATP-BINDING PROTEIN APPD"/>
    <property type="match status" value="1"/>
</dbReference>
<evidence type="ECO:0000256" key="2">
    <source>
        <dbReference type="ARBA" id="ARBA00005417"/>
    </source>
</evidence>
<dbReference type="GO" id="GO:0016887">
    <property type="term" value="F:ATP hydrolysis activity"/>
    <property type="evidence" value="ECO:0007669"/>
    <property type="project" value="InterPro"/>
</dbReference>
<evidence type="ECO:0000259" key="8">
    <source>
        <dbReference type="PROSITE" id="PS50893"/>
    </source>
</evidence>
<dbReference type="SMART" id="SM00382">
    <property type="entry name" value="AAA"/>
    <property type="match status" value="1"/>
</dbReference>
<dbReference type="SUPFAM" id="SSF52540">
    <property type="entry name" value="P-loop containing nucleoside triphosphate hydrolases"/>
    <property type="match status" value="1"/>
</dbReference>
<evidence type="ECO:0000256" key="5">
    <source>
        <dbReference type="ARBA" id="ARBA00022741"/>
    </source>
</evidence>
<keyword evidence="10" id="KW-1185">Reference proteome</keyword>
<dbReference type="Gene3D" id="3.40.50.300">
    <property type="entry name" value="P-loop containing nucleotide triphosphate hydrolases"/>
    <property type="match status" value="1"/>
</dbReference>
<keyword evidence="6 9" id="KW-0067">ATP-binding</keyword>
<evidence type="ECO:0000256" key="7">
    <source>
        <dbReference type="ARBA" id="ARBA00023136"/>
    </source>
</evidence>
<name>A0A931BV88_9HYPH</name>
<dbReference type="InterPro" id="IPR003439">
    <property type="entry name" value="ABC_transporter-like_ATP-bd"/>
</dbReference>
<keyword evidence="7" id="KW-0472">Membrane</keyword>
<dbReference type="InterPro" id="IPR017871">
    <property type="entry name" value="ABC_transporter-like_CS"/>
</dbReference>
<feature type="domain" description="ABC transporter" evidence="8">
    <location>
        <begin position="24"/>
        <end position="270"/>
    </location>
</feature>
<dbReference type="EMBL" id="JADQDO010000012">
    <property type="protein sequence ID" value="MBF9235334.1"/>
    <property type="molecule type" value="Genomic_DNA"/>
</dbReference>
<evidence type="ECO:0000313" key="9">
    <source>
        <dbReference type="EMBL" id="MBF9235334.1"/>
    </source>
</evidence>
<evidence type="ECO:0000256" key="4">
    <source>
        <dbReference type="ARBA" id="ARBA00022475"/>
    </source>
</evidence>